<keyword evidence="2" id="KW-0732">Signal</keyword>
<dbReference type="RefSeq" id="WP_017929515.1">
    <property type="nucleotide sequence ID" value="NZ_KB823002.1"/>
</dbReference>
<evidence type="ECO:0000256" key="1">
    <source>
        <dbReference type="SAM" id="MobiDB-lite"/>
    </source>
</evidence>
<name>A0A017HDV6_9RHOB</name>
<feature type="region of interest" description="Disordered" evidence="1">
    <location>
        <begin position="18"/>
        <end position="46"/>
    </location>
</feature>
<dbReference type="AlphaFoldDB" id="A0A017HDV6"/>
<evidence type="ECO:0000256" key="2">
    <source>
        <dbReference type="SAM" id="SignalP"/>
    </source>
</evidence>
<evidence type="ECO:0000313" key="3">
    <source>
        <dbReference type="EMBL" id="EYD71969.1"/>
    </source>
</evidence>
<dbReference type="PATRIC" id="fig|1122180.6.peg.2027"/>
<sequence length="73" mass="7608">MIRAAFLLTLLAGPAVAAGPAEPAKEEEPAPVPGAPPAPYALLPPEQANAFPPEILARMREALKALEQARDGR</sequence>
<evidence type="ECO:0000313" key="4">
    <source>
        <dbReference type="Proteomes" id="UP000025047"/>
    </source>
</evidence>
<dbReference type="STRING" id="1122180.Lokhon_02041"/>
<keyword evidence="4" id="KW-1185">Reference proteome</keyword>
<feature type="chain" id="PRO_5001492502" evidence="2">
    <location>
        <begin position="18"/>
        <end position="73"/>
    </location>
</feature>
<dbReference type="Proteomes" id="UP000025047">
    <property type="component" value="Unassembled WGS sequence"/>
</dbReference>
<protein>
    <submittedName>
        <fullName evidence="3">Uncharacterized protein</fullName>
    </submittedName>
</protein>
<organism evidence="3 4">
    <name type="scientific">Limimaricola hongkongensis DSM 17492</name>
    <dbReference type="NCBI Taxonomy" id="1122180"/>
    <lineage>
        <taxon>Bacteria</taxon>
        <taxon>Pseudomonadati</taxon>
        <taxon>Pseudomonadota</taxon>
        <taxon>Alphaproteobacteria</taxon>
        <taxon>Rhodobacterales</taxon>
        <taxon>Paracoccaceae</taxon>
        <taxon>Limimaricola</taxon>
    </lineage>
</organism>
<comment type="caution">
    <text evidence="3">The sequence shown here is derived from an EMBL/GenBank/DDBJ whole genome shotgun (WGS) entry which is preliminary data.</text>
</comment>
<feature type="signal peptide" evidence="2">
    <location>
        <begin position="1"/>
        <end position="17"/>
    </location>
</feature>
<proteinExistence type="predicted"/>
<dbReference type="HOGENOM" id="CLU_2700334_0_0_5"/>
<feature type="compositionally biased region" description="Pro residues" evidence="1">
    <location>
        <begin position="30"/>
        <end position="39"/>
    </location>
</feature>
<reference evidence="3 4" key="1">
    <citation type="submission" date="2013-03" db="EMBL/GenBank/DDBJ databases">
        <authorList>
            <person name="Fiebig A."/>
            <person name="Goeker M."/>
            <person name="Klenk H.-P.P."/>
        </authorList>
    </citation>
    <scope>NUCLEOTIDE SEQUENCE [LARGE SCALE GENOMIC DNA]</scope>
    <source>
        <strain evidence="3 4">DSM 17492</strain>
    </source>
</reference>
<gene>
    <name evidence="3" type="ORF">Lokhon_02041</name>
</gene>
<dbReference type="EMBL" id="APGJ01000006">
    <property type="protein sequence ID" value="EYD71969.1"/>
    <property type="molecule type" value="Genomic_DNA"/>
</dbReference>
<accession>A0A017HDV6</accession>
<dbReference type="eggNOG" id="ENOG50300UB">
    <property type="taxonomic scope" value="Bacteria"/>
</dbReference>